<dbReference type="InterPro" id="IPR027268">
    <property type="entry name" value="Peptidase_M4/M1_CTD_sf"/>
</dbReference>
<evidence type="ECO:0000313" key="5">
    <source>
        <dbReference type="Proteomes" id="UP001354989"/>
    </source>
</evidence>
<dbReference type="PANTHER" id="PTHR45726">
    <property type="entry name" value="LEUKOTRIENE A-4 HYDROLASE"/>
    <property type="match status" value="1"/>
</dbReference>
<proteinExistence type="predicted"/>
<dbReference type="Pfam" id="PF01433">
    <property type="entry name" value="Peptidase_M1"/>
    <property type="match status" value="1"/>
</dbReference>
<dbReference type="InterPro" id="IPR045357">
    <property type="entry name" value="Aminopeptidase_N-like_N"/>
</dbReference>
<dbReference type="Gene3D" id="2.60.40.1730">
    <property type="entry name" value="tricorn interacting facor f3 domain"/>
    <property type="match status" value="1"/>
</dbReference>
<dbReference type="EMBL" id="AP025295">
    <property type="protein sequence ID" value="BDD01579.1"/>
    <property type="molecule type" value="Genomic_DNA"/>
</dbReference>
<accession>A0ABM7VKN7</accession>
<evidence type="ECO:0000259" key="2">
    <source>
        <dbReference type="Pfam" id="PF01433"/>
    </source>
</evidence>
<evidence type="ECO:0000256" key="1">
    <source>
        <dbReference type="SAM" id="SignalP"/>
    </source>
</evidence>
<keyword evidence="1" id="KW-0732">Signal</keyword>
<geneLocation type="plasmid" evidence="4 5">
    <name>pPP3</name>
</geneLocation>
<dbReference type="Gene3D" id="1.10.390.10">
    <property type="entry name" value="Neutral Protease Domain 2"/>
    <property type="match status" value="1"/>
</dbReference>
<dbReference type="Proteomes" id="UP001354989">
    <property type="component" value="Plasmid pPP3"/>
</dbReference>
<name>A0ABM7VKN7_9BACT</name>
<dbReference type="RefSeq" id="WP_338399014.1">
    <property type="nucleotide sequence ID" value="NZ_AP025295.1"/>
</dbReference>
<protein>
    <submittedName>
        <fullName evidence="4">Peptidase M1</fullName>
    </submittedName>
</protein>
<dbReference type="PANTHER" id="PTHR45726:SF3">
    <property type="entry name" value="LEUKOTRIENE A-4 HYDROLASE"/>
    <property type="match status" value="1"/>
</dbReference>
<reference evidence="4 5" key="1">
    <citation type="submission" date="2021-12" db="EMBL/GenBank/DDBJ databases">
        <title>Genome sequencing of bacteria with rrn-lacking chromosome and rrn-plasmid.</title>
        <authorList>
            <person name="Anda M."/>
            <person name="Iwasaki W."/>
        </authorList>
    </citation>
    <scope>NUCLEOTIDE SEQUENCE [LARGE SCALE GENOMIC DNA]</scope>
    <source>
        <strain evidence="4 5">NBRC 101262</strain>
        <plasmid evidence="4 5">pPP3</plasmid>
    </source>
</reference>
<feature type="domain" description="Peptidase M1 membrane alanine aminopeptidase" evidence="2">
    <location>
        <begin position="274"/>
        <end position="475"/>
    </location>
</feature>
<dbReference type="SUPFAM" id="SSF63737">
    <property type="entry name" value="Leukotriene A4 hydrolase N-terminal domain"/>
    <property type="match status" value="1"/>
</dbReference>
<dbReference type="SUPFAM" id="SSF55486">
    <property type="entry name" value="Metalloproteases ('zincins'), catalytic domain"/>
    <property type="match status" value="1"/>
</dbReference>
<dbReference type="InterPro" id="IPR034015">
    <property type="entry name" value="M1_LTA4H"/>
</dbReference>
<sequence length="560" mass="63798">MKIKPFYRLILLALLFSVHQPVQAQQYTRQDTLRGANGPNRAWWDLVYYHLNVRVFPDQQSISGENIMKFVALKEGQTLQIDLQAPMQLTRVAQHGDNLKVTAIGNAYMVQLPKVMKAGEQGQLSLFFEGQPPVAKNPPWDGGFVWSKDSVSQKQPKHFIASACQGEGASLWWPCKDFPADEVDSMDISITVPSGLMDVSNGQLVEVNKNRKTKTTTYHWQVKNPINNYGVNINVADYASFDEIYDGEKGPLHCSYYVLKSDLQKAKRQFQQVPKMLKALEHWFGPYPFYEDGFKLVQTPYLGMEHQSSVTYGNGFKNGYKGTDLSGTGWGQTFDFIIVHEAGHEWFANNITNKDVADMWIHEGFTTYSEALYVEYYEGKEACDEYMRGIRSRILNDRPVIGHYGVNEEGSGDMYVKGACMLHTLRQIVNDDALWRSMLRGMNETFYHQTVSAAQIEGYMATKTGLELKPFFDQYLRTTQIPVMEYEIQDGYLNYRWTNCVADFNMPIALSIGGDSMILDASKKWHSLKLPNAEVSVEINQNLLIGQQFNGRFDNAAHQQ</sequence>
<feature type="domain" description="Aminopeptidase N-like N-terminal" evidence="3">
    <location>
        <begin position="48"/>
        <end position="229"/>
    </location>
</feature>
<dbReference type="InterPro" id="IPR042097">
    <property type="entry name" value="Aminopeptidase_N-like_N_sf"/>
</dbReference>
<feature type="chain" id="PRO_5046922544" evidence="1">
    <location>
        <begin position="25"/>
        <end position="560"/>
    </location>
</feature>
<keyword evidence="5" id="KW-1185">Reference proteome</keyword>
<evidence type="ECO:0000259" key="3">
    <source>
        <dbReference type="Pfam" id="PF17900"/>
    </source>
</evidence>
<dbReference type="Pfam" id="PF17900">
    <property type="entry name" value="Peptidase_M1_N"/>
    <property type="match status" value="1"/>
</dbReference>
<gene>
    <name evidence="4" type="ORF">PEPS_38590</name>
</gene>
<keyword evidence="4" id="KW-0614">Plasmid</keyword>
<feature type="signal peptide" evidence="1">
    <location>
        <begin position="1"/>
        <end position="24"/>
    </location>
</feature>
<dbReference type="InterPro" id="IPR014782">
    <property type="entry name" value="Peptidase_M1_dom"/>
</dbReference>
<dbReference type="CDD" id="cd09603">
    <property type="entry name" value="M1_APN_like"/>
    <property type="match status" value="1"/>
</dbReference>
<evidence type="ECO:0000313" key="4">
    <source>
        <dbReference type="EMBL" id="BDD01579.1"/>
    </source>
</evidence>
<organism evidence="4 5">
    <name type="scientific">Persicobacter psychrovividus</name>
    <dbReference type="NCBI Taxonomy" id="387638"/>
    <lineage>
        <taxon>Bacteria</taxon>
        <taxon>Pseudomonadati</taxon>
        <taxon>Bacteroidota</taxon>
        <taxon>Cytophagia</taxon>
        <taxon>Cytophagales</taxon>
        <taxon>Persicobacteraceae</taxon>
        <taxon>Persicobacter</taxon>
    </lineage>
</organism>